<protein>
    <submittedName>
        <fullName evidence="1">Uncharacterized protein</fullName>
    </submittedName>
</protein>
<proteinExistence type="predicted"/>
<feature type="non-terminal residue" evidence="1">
    <location>
        <position position="1"/>
    </location>
</feature>
<comment type="caution">
    <text evidence="1">The sequence shown here is derived from an EMBL/GenBank/DDBJ whole genome shotgun (WGS) entry which is preliminary data.</text>
</comment>
<evidence type="ECO:0000313" key="1">
    <source>
        <dbReference type="EMBL" id="GAH86156.1"/>
    </source>
</evidence>
<dbReference type="EMBL" id="BARU01041222">
    <property type="protein sequence ID" value="GAH86156.1"/>
    <property type="molecule type" value="Genomic_DNA"/>
</dbReference>
<gene>
    <name evidence="1" type="ORF">S03H2_63594</name>
</gene>
<accession>X1IUQ1</accession>
<dbReference type="AlphaFoldDB" id="X1IUQ1"/>
<organism evidence="1">
    <name type="scientific">marine sediment metagenome</name>
    <dbReference type="NCBI Taxonomy" id="412755"/>
    <lineage>
        <taxon>unclassified sequences</taxon>
        <taxon>metagenomes</taxon>
        <taxon>ecological metagenomes</taxon>
    </lineage>
</organism>
<reference evidence="1" key="1">
    <citation type="journal article" date="2014" name="Front. Microbiol.">
        <title>High frequency of phylogenetically diverse reductive dehalogenase-homologous genes in deep subseafloor sedimentary metagenomes.</title>
        <authorList>
            <person name="Kawai M."/>
            <person name="Futagami T."/>
            <person name="Toyoda A."/>
            <person name="Takaki Y."/>
            <person name="Nishi S."/>
            <person name="Hori S."/>
            <person name="Arai W."/>
            <person name="Tsubouchi T."/>
            <person name="Morono Y."/>
            <person name="Uchiyama I."/>
            <person name="Ito T."/>
            <person name="Fujiyama A."/>
            <person name="Inagaki F."/>
            <person name="Takami H."/>
        </authorList>
    </citation>
    <scope>NUCLEOTIDE SEQUENCE</scope>
    <source>
        <strain evidence="1">Expedition CK06-06</strain>
    </source>
</reference>
<name>X1IUQ1_9ZZZZ</name>
<sequence>LFGLFSISQPGVHIVLSPRTENTIEKIRSKLRQLEPNEINIVVLCSETVQLGRSDVEEAFKYIGLEIHNDTDKYKDLSAVLFTESVEEFVKGPWGLHLFKNENALKPLGTRLAMKLESLGK</sequence>